<evidence type="ECO:0000313" key="2">
    <source>
        <dbReference type="Proteomes" id="UP000518288"/>
    </source>
</evidence>
<dbReference type="Gene3D" id="2.10.70.10">
    <property type="entry name" value="Complement Module, domain 1"/>
    <property type="match status" value="1"/>
</dbReference>
<sequence length="75" mass="7830">MSSASIPHFPAPLTADVLGATPDLDAPVQDRASPPVAVRLSSQSLLGGQREVEIDHGGAVYRLRVTALGKLILTK</sequence>
<gene>
    <name evidence="1" type="ORF">BDD16_002731</name>
</gene>
<reference evidence="1 2" key="1">
    <citation type="submission" date="2020-07" db="EMBL/GenBank/DDBJ databases">
        <title>Genomic Encyclopedia of Archaeal and Bacterial Type Strains, Phase II (KMG-II): from individual species to whole genera.</title>
        <authorList>
            <person name="Goeker M."/>
        </authorList>
    </citation>
    <scope>NUCLEOTIDE SEQUENCE [LARGE SCALE GENOMIC DNA]</scope>
    <source>
        <strain evidence="1 2">DSM 21226</strain>
    </source>
</reference>
<dbReference type="EMBL" id="JACCFH010000001">
    <property type="protein sequence ID" value="NYG33745.1"/>
    <property type="molecule type" value="Genomic_DNA"/>
</dbReference>
<name>A0A7Y9QYA6_9BURK</name>
<dbReference type="RefSeq" id="WP_179634479.1">
    <property type="nucleotide sequence ID" value="NZ_JACCFH010000001.1"/>
</dbReference>
<dbReference type="Pfam" id="PF10636">
    <property type="entry name" value="hemP"/>
    <property type="match status" value="1"/>
</dbReference>
<comment type="caution">
    <text evidence="1">The sequence shown here is derived from an EMBL/GenBank/DDBJ whole genome shotgun (WGS) entry which is preliminary data.</text>
</comment>
<keyword evidence="2" id="KW-1185">Reference proteome</keyword>
<protein>
    <submittedName>
        <fullName evidence="1">Hemin uptake protein HemP</fullName>
    </submittedName>
</protein>
<organism evidence="1 2">
    <name type="scientific">Sphaerotilus montanus</name>
    <dbReference type="NCBI Taxonomy" id="522889"/>
    <lineage>
        <taxon>Bacteria</taxon>
        <taxon>Pseudomonadati</taxon>
        <taxon>Pseudomonadota</taxon>
        <taxon>Betaproteobacteria</taxon>
        <taxon>Burkholderiales</taxon>
        <taxon>Sphaerotilaceae</taxon>
        <taxon>Sphaerotilus</taxon>
    </lineage>
</organism>
<dbReference type="Proteomes" id="UP000518288">
    <property type="component" value="Unassembled WGS sequence"/>
</dbReference>
<accession>A0A7Y9QYA6</accession>
<dbReference type="AlphaFoldDB" id="A0A7Y9QYA6"/>
<evidence type="ECO:0000313" key="1">
    <source>
        <dbReference type="EMBL" id="NYG33745.1"/>
    </source>
</evidence>
<proteinExistence type="predicted"/>
<dbReference type="InterPro" id="IPR019600">
    <property type="entry name" value="Hemin_uptake_protein_HemP"/>
</dbReference>